<evidence type="ECO:0000313" key="6">
    <source>
        <dbReference type="Proteomes" id="UP000654075"/>
    </source>
</evidence>
<dbReference type="Pfam" id="PF01522">
    <property type="entry name" value="Polysacc_deac_1"/>
    <property type="match status" value="1"/>
</dbReference>
<evidence type="ECO:0000313" key="3">
    <source>
        <dbReference type="EMBL" id="CAE8641110.1"/>
    </source>
</evidence>
<dbReference type="EMBL" id="CAJNNV010032807">
    <property type="protein sequence ID" value="CAE8641110.1"/>
    <property type="molecule type" value="Genomic_DNA"/>
</dbReference>
<reference evidence="4" key="1">
    <citation type="submission" date="2021-02" db="EMBL/GenBank/DDBJ databases">
        <authorList>
            <person name="Dougan E. K."/>
            <person name="Rhodes N."/>
            <person name="Thang M."/>
            <person name="Chan C."/>
        </authorList>
    </citation>
    <scope>NUCLEOTIDE SEQUENCE</scope>
</reference>
<dbReference type="EMBL" id="CAJNNV010030378">
    <property type="protein sequence ID" value="CAE8632321.1"/>
    <property type="molecule type" value="Genomic_DNA"/>
</dbReference>
<proteinExistence type="predicted"/>
<dbReference type="Proteomes" id="UP000626109">
    <property type="component" value="Unassembled WGS sequence"/>
</dbReference>
<dbReference type="AlphaFoldDB" id="A0A813LEV5"/>
<evidence type="ECO:0000259" key="1">
    <source>
        <dbReference type="PROSITE" id="PS51677"/>
    </source>
</evidence>
<dbReference type="Proteomes" id="UP000654075">
    <property type="component" value="Unassembled WGS sequence"/>
</dbReference>
<protein>
    <recommendedName>
        <fullName evidence="1">NodB homology domain-containing protein</fullName>
    </recommendedName>
</protein>
<dbReference type="PANTHER" id="PTHR43123">
    <property type="entry name" value="POLYSACCHARIDE DEACETYLASE-RELATED"/>
    <property type="match status" value="1"/>
</dbReference>
<dbReference type="SUPFAM" id="SSF88713">
    <property type="entry name" value="Glycoside hydrolase/deacetylase"/>
    <property type="match status" value="1"/>
</dbReference>
<dbReference type="OrthoDB" id="9970124at2759"/>
<dbReference type="GO" id="GO:0016810">
    <property type="term" value="F:hydrolase activity, acting on carbon-nitrogen (but not peptide) bonds"/>
    <property type="evidence" value="ECO:0007669"/>
    <property type="project" value="InterPro"/>
</dbReference>
<dbReference type="EMBL" id="CAJNNW010035097">
    <property type="protein sequence ID" value="CAE8725583.1"/>
    <property type="molecule type" value="Genomic_DNA"/>
</dbReference>
<feature type="domain" description="NodB homology" evidence="1">
    <location>
        <begin position="113"/>
        <end position="336"/>
    </location>
</feature>
<evidence type="ECO:0000313" key="5">
    <source>
        <dbReference type="Proteomes" id="UP000626109"/>
    </source>
</evidence>
<dbReference type="GO" id="GO:0005975">
    <property type="term" value="P:carbohydrate metabolic process"/>
    <property type="evidence" value="ECO:0007669"/>
    <property type="project" value="InterPro"/>
</dbReference>
<dbReference type="PANTHER" id="PTHR43123:SF4">
    <property type="entry name" value="POLYSACCHARIDE DEACETYLASE"/>
    <property type="match status" value="1"/>
</dbReference>
<name>A0A813LEV5_POLGL</name>
<gene>
    <name evidence="2" type="ORF">PGLA1383_LOCUS48303</name>
    <name evidence="3" type="ORF">PGLA1383_LOCUS55833</name>
    <name evidence="4" type="ORF">PGLA2088_LOCUS44188</name>
</gene>
<dbReference type="Gene3D" id="3.20.20.370">
    <property type="entry name" value="Glycoside hydrolase/deacetylase"/>
    <property type="match status" value="1"/>
</dbReference>
<dbReference type="InterPro" id="IPR002509">
    <property type="entry name" value="NODB_dom"/>
</dbReference>
<sequence>MAPMAGPPIPPTPCTRGCACAGRAGTGAGGCGIKGDALVVERAASVLSADMSRDFVGYGPSPPDPQWPNGARIAVNFVINFEEGSEPNFEEDGATEAGLIECPSDAAPGTRDLASESMFEYGSRVGFWRVLREFEKRDLPATVMACALALQRLPQATEAILGRPDLFDLCCHGYRWENHFDMEPAHERQQIRKALALMEQLTGSKTTGWYCRTAPSENTRAILLEEGGDSILYDSDAYNDEIPYWTTVPVHGTERPHLVVPYSLCTNDSKYAPGRAFSTSDDYFTFLRDAFDVLYEEGGKMMSCGLHMRLIGHPARIKGLRQFMDYIAGFPDVWVCKREEIANHWLKVHPYRTSSASAPPAAPVAKL</sequence>
<dbReference type="OMA" id="DLPYWEP"/>
<accession>A0A813LEV5</accession>
<evidence type="ECO:0000313" key="4">
    <source>
        <dbReference type="EMBL" id="CAE8725583.1"/>
    </source>
</evidence>
<keyword evidence="6" id="KW-1185">Reference proteome</keyword>
<dbReference type="InterPro" id="IPR011330">
    <property type="entry name" value="Glyco_hydro/deAcase_b/a-brl"/>
</dbReference>
<comment type="caution">
    <text evidence="4">The sequence shown here is derived from an EMBL/GenBank/DDBJ whole genome shotgun (WGS) entry which is preliminary data.</text>
</comment>
<evidence type="ECO:0000313" key="2">
    <source>
        <dbReference type="EMBL" id="CAE8632321.1"/>
    </source>
</evidence>
<dbReference type="PROSITE" id="PS51677">
    <property type="entry name" value="NODB"/>
    <property type="match status" value="1"/>
</dbReference>
<organism evidence="4 5">
    <name type="scientific">Polarella glacialis</name>
    <name type="common">Dinoflagellate</name>
    <dbReference type="NCBI Taxonomy" id="89957"/>
    <lineage>
        <taxon>Eukaryota</taxon>
        <taxon>Sar</taxon>
        <taxon>Alveolata</taxon>
        <taxon>Dinophyceae</taxon>
        <taxon>Suessiales</taxon>
        <taxon>Suessiaceae</taxon>
        <taxon>Polarella</taxon>
    </lineage>
</organism>